<proteinExistence type="predicted"/>
<keyword evidence="2" id="KW-1185">Reference proteome</keyword>
<dbReference type="AlphaFoldDB" id="A0A1D1V5N5"/>
<comment type="caution">
    <text evidence="1">The sequence shown here is derived from an EMBL/GenBank/DDBJ whole genome shotgun (WGS) entry which is preliminary data.</text>
</comment>
<accession>A0A1D1V5N5</accession>
<dbReference type="Proteomes" id="UP000186922">
    <property type="component" value="Unassembled WGS sequence"/>
</dbReference>
<gene>
    <name evidence="1" type="primary">RvY_08402-1</name>
    <name evidence="1" type="synonym">RvY_08402.1</name>
    <name evidence="1" type="ORF">RvY_08402</name>
</gene>
<reference evidence="1 2" key="1">
    <citation type="journal article" date="2016" name="Nat. Commun.">
        <title>Extremotolerant tardigrade genome and improved radiotolerance of human cultured cells by tardigrade-unique protein.</title>
        <authorList>
            <person name="Hashimoto T."/>
            <person name="Horikawa D.D."/>
            <person name="Saito Y."/>
            <person name="Kuwahara H."/>
            <person name="Kozuka-Hata H."/>
            <person name="Shin-I T."/>
            <person name="Minakuchi Y."/>
            <person name="Ohishi K."/>
            <person name="Motoyama A."/>
            <person name="Aizu T."/>
            <person name="Enomoto A."/>
            <person name="Kondo K."/>
            <person name="Tanaka S."/>
            <person name="Hara Y."/>
            <person name="Koshikawa S."/>
            <person name="Sagara H."/>
            <person name="Miura T."/>
            <person name="Yokobori S."/>
            <person name="Miyagawa K."/>
            <person name="Suzuki Y."/>
            <person name="Kubo T."/>
            <person name="Oyama M."/>
            <person name="Kohara Y."/>
            <person name="Fujiyama A."/>
            <person name="Arakawa K."/>
            <person name="Katayama T."/>
            <person name="Toyoda A."/>
            <person name="Kunieda T."/>
        </authorList>
    </citation>
    <scope>NUCLEOTIDE SEQUENCE [LARGE SCALE GENOMIC DNA]</scope>
    <source>
        <strain evidence="1 2">YOKOZUNA-1</strain>
    </source>
</reference>
<organism evidence="1 2">
    <name type="scientific">Ramazzottius varieornatus</name>
    <name type="common">Water bear</name>
    <name type="synonym">Tardigrade</name>
    <dbReference type="NCBI Taxonomy" id="947166"/>
    <lineage>
        <taxon>Eukaryota</taxon>
        <taxon>Metazoa</taxon>
        <taxon>Ecdysozoa</taxon>
        <taxon>Tardigrada</taxon>
        <taxon>Eutardigrada</taxon>
        <taxon>Parachela</taxon>
        <taxon>Hypsibioidea</taxon>
        <taxon>Ramazzottiidae</taxon>
        <taxon>Ramazzottius</taxon>
    </lineage>
</organism>
<sequence>MTCACNSSYCNDWTFQSLRRTFDGQAALVPWKGLFAANYMPYPAGQPDSNKPTTPFVPKTRATELTTRAPPSRRTLPVQPSELKYEQQYCYECAGVVDGTGRLMNSNSTKKAFDDKDVVFPAENKKCFSESKQSLSKFEGTGLCPANSVCGIELIEERVNSSKEGLLHKLTRKCVDRTVESGFNNACNKRKQIGPTLASMHCICEGAHYCNDWTLNSIKQRYYTETTTLDQANALNPGNSYPPYTGPLEGVPADKQKHMVTRTCDSPDFYTLSYGCTKTQPNKFTAENEMTCACWANYCNDFTFASLKDAFHRNGKVLWTSGQSPPIFVYTAKPGAKDPDDNGTYVTRPYVASDVGPRPSKTCAASSAFKASDMFSNHSSRWFWCLLRVQTYPRPSR</sequence>
<dbReference type="EMBL" id="BDGG01000004">
    <property type="protein sequence ID" value="GAU97039.1"/>
    <property type="molecule type" value="Genomic_DNA"/>
</dbReference>
<protein>
    <submittedName>
        <fullName evidence="1">Uncharacterized protein</fullName>
    </submittedName>
</protein>
<evidence type="ECO:0000313" key="1">
    <source>
        <dbReference type="EMBL" id="GAU97039.1"/>
    </source>
</evidence>
<evidence type="ECO:0000313" key="2">
    <source>
        <dbReference type="Proteomes" id="UP000186922"/>
    </source>
</evidence>
<name>A0A1D1V5N5_RAMVA</name>